<keyword evidence="1" id="KW-0479">Metal-binding</keyword>
<dbReference type="PROSITE" id="PS50158">
    <property type="entry name" value="ZF_CCHC"/>
    <property type="match status" value="1"/>
</dbReference>
<dbReference type="InterPro" id="IPR036875">
    <property type="entry name" value="Znf_CCHC_sf"/>
</dbReference>
<dbReference type="SUPFAM" id="SSF57756">
    <property type="entry name" value="Retrovirus zinc finger-like domains"/>
    <property type="match status" value="1"/>
</dbReference>
<feature type="compositionally biased region" description="Basic and acidic residues" evidence="2">
    <location>
        <begin position="207"/>
        <end position="218"/>
    </location>
</feature>
<dbReference type="Proteomes" id="UP000631114">
    <property type="component" value="Unassembled WGS sequence"/>
</dbReference>
<dbReference type="GO" id="GO:0003676">
    <property type="term" value="F:nucleic acid binding"/>
    <property type="evidence" value="ECO:0007669"/>
    <property type="project" value="InterPro"/>
</dbReference>
<feature type="region of interest" description="Disordered" evidence="2">
    <location>
        <begin position="193"/>
        <end position="218"/>
    </location>
</feature>
<comment type="caution">
    <text evidence="4">The sequence shown here is derived from an EMBL/GenBank/DDBJ whole genome shotgun (WGS) entry which is preliminary data.</text>
</comment>
<dbReference type="AlphaFoldDB" id="A0A835HSE9"/>
<dbReference type="OrthoDB" id="8026949at2759"/>
<name>A0A835HSE9_9MAGN</name>
<evidence type="ECO:0000313" key="5">
    <source>
        <dbReference type="Proteomes" id="UP000631114"/>
    </source>
</evidence>
<feature type="domain" description="CCHC-type" evidence="3">
    <location>
        <begin position="178"/>
        <end position="194"/>
    </location>
</feature>
<dbReference type="Gene3D" id="4.10.60.10">
    <property type="entry name" value="Zinc finger, CCHC-type"/>
    <property type="match status" value="1"/>
</dbReference>
<evidence type="ECO:0000256" key="1">
    <source>
        <dbReference type="PROSITE-ProRule" id="PRU00047"/>
    </source>
</evidence>
<reference evidence="4 5" key="1">
    <citation type="submission" date="2020-10" db="EMBL/GenBank/DDBJ databases">
        <title>The Coptis chinensis genome and diversification of protoberbering-type alkaloids.</title>
        <authorList>
            <person name="Wang B."/>
            <person name="Shu S."/>
            <person name="Song C."/>
            <person name="Liu Y."/>
        </authorList>
    </citation>
    <scope>NUCLEOTIDE SEQUENCE [LARGE SCALE GENOMIC DNA]</scope>
    <source>
        <strain evidence="4">HL-2020</strain>
        <tissue evidence="4">Leaf</tissue>
    </source>
</reference>
<evidence type="ECO:0000259" key="3">
    <source>
        <dbReference type="PROSITE" id="PS50158"/>
    </source>
</evidence>
<organism evidence="4 5">
    <name type="scientific">Coptis chinensis</name>
    <dbReference type="NCBI Taxonomy" id="261450"/>
    <lineage>
        <taxon>Eukaryota</taxon>
        <taxon>Viridiplantae</taxon>
        <taxon>Streptophyta</taxon>
        <taxon>Embryophyta</taxon>
        <taxon>Tracheophyta</taxon>
        <taxon>Spermatophyta</taxon>
        <taxon>Magnoliopsida</taxon>
        <taxon>Ranunculales</taxon>
        <taxon>Ranunculaceae</taxon>
        <taxon>Coptidoideae</taxon>
        <taxon>Coptis</taxon>
    </lineage>
</organism>
<protein>
    <recommendedName>
        <fullName evidence="3">CCHC-type domain-containing protein</fullName>
    </recommendedName>
</protein>
<dbReference type="SMART" id="SM00343">
    <property type="entry name" value="ZnF_C2HC"/>
    <property type="match status" value="1"/>
</dbReference>
<dbReference type="EMBL" id="JADFTS010000005">
    <property type="protein sequence ID" value="KAF9604906.1"/>
    <property type="molecule type" value="Genomic_DNA"/>
</dbReference>
<keyword evidence="5" id="KW-1185">Reference proteome</keyword>
<accession>A0A835HSE9</accession>
<dbReference type="InterPro" id="IPR004332">
    <property type="entry name" value="Transposase_MuDR"/>
</dbReference>
<dbReference type="GO" id="GO:0008270">
    <property type="term" value="F:zinc ion binding"/>
    <property type="evidence" value="ECO:0007669"/>
    <property type="project" value="UniProtKB-KW"/>
</dbReference>
<sequence>MFSFKQKKNDKERYFVICKYKNCKWFVKCSKKINELTVKLRKYNDIHTCEADEENKVMQAKALWVANELEAFARAHPTFAPVDLFNEIYREYGVHIFYWTAWRARIMLLEKMHGAAVITTLWNHSEQLMQAISIQLPIKNTGTRLNLRMLYYLLQMREDQGGQRIRGNDKEKASGKIKCRNCGEVGHNARTCKKAAKETSSSPSKRGKAEGKRKGHDIVGLDPPHLKDLILPGVYNNFSARQIEICRQFINLNPKCSHKMVLDHMVKLNWEENHGSKKEEGLHGGEHHNIPKKIVVQALKAKGFVLPKLK</sequence>
<dbReference type="Pfam" id="PF00098">
    <property type="entry name" value="zf-CCHC"/>
    <property type="match status" value="1"/>
</dbReference>
<gene>
    <name evidence="4" type="ORF">IFM89_011188</name>
</gene>
<evidence type="ECO:0000313" key="4">
    <source>
        <dbReference type="EMBL" id="KAF9604906.1"/>
    </source>
</evidence>
<dbReference type="InterPro" id="IPR001878">
    <property type="entry name" value="Znf_CCHC"/>
</dbReference>
<keyword evidence="1" id="KW-0863">Zinc-finger</keyword>
<keyword evidence="1" id="KW-0862">Zinc</keyword>
<dbReference type="Pfam" id="PF03108">
    <property type="entry name" value="DBD_Tnp_Mut"/>
    <property type="match status" value="1"/>
</dbReference>
<evidence type="ECO:0000256" key="2">
    <source>
        <dbReference type="SAM" id="MobiDB-lite"/>
    </source>
</evidence>
<proteinExistence type="predicted"/>